<dbReference type="SUPFAM" id="SSF55729">
    <property type="entry name" value="Acyl-CoA N-acyltransferases (Nat)"/>
    <property type="match status" value="1"/>
</dbReference>
<accession>A0A6G0ZMC8</accession>
<protein>
    <submittedName>
        <fullName evidence="2">Cysteine-rich protein 2-binding protein</fullName>
    </submittedName>
</protein>
<dbReference type="GO" id="GO:0004402">
    <property type="term" value="F:histone acetyltransferase activity"/>
    <property type="evidence" value="ECO:0007669"/>
    <property type="project" value="TreeGrafter"/>
</dbReference>
<dbReference type="OrthoDB" id="4080456at2759"/>
<sequence length="566" mass="65619">MELTINTNSFTDYLHMHKKSNRNRGSITKRLRAKSKNTLLAFNEWFEKEHDYCLPIKKRSEYDLKCNTTKLNNEDFDAINKSLKLDSISSDVSKTTNLENINVNNELSSCSLYAIDVTTELLKDALLENQKNQINYVQSTKDCIHSSDDYVSNILNNYNQSDITPSNAALKGIQSRNNSTILLRNDKLNDKNIIQPSDNKKEKLCVSRECTPPKFSPMDIDSDMIKLFPTLDYSTEHNLNDFSRKQESNKYNEINIETKTTILTEKPEETKNVKPVLVNKSIVDTVSQSLPIESDSKVKSKLHNNLQKLSAGNLANVIDHQLPSEQYISIFNRYQSKLEEQFIEQVENPGPLLLRDLLCGSKPKTIISPYTHRHLKPYIFRDLVTKPLWLQMLNELKEHFRKKKGLPKTTEIQSIDYSYVRAKHINSVNTLARQFFWPGIDLTESLLYPDFSVVALYKNLVIGFGFMVPDISTNENYITFLFTRPHWTNCGIAKFMIYHLIQTCMTRDVTLHVSVNNPAMILYQKFGFKIEEFVQNFYEHYIPADSEMSKHAFFIRLRSNLKNKIN</sequence>
<organism evidence="2 3">
    <name type="scientific">Aphis craccivora</name>
    <name type="common">Cowpea aphid</name>
    <dbReference type="NCBI Taxonomy" id="307492"/>
    <lineage>
        <taxon>Eukaryota</taxon>
        <taxon>Metazoa</taxon>
        <taxon>Ecdysozoa</taxon>
        <taxon>Arthropoda</taxon>
        <taxon>Hexapoda</taxon>
        <taxon>Insecta</taxon>
        <taxon>Pterygota</taxon>
        <taxon>Neoptera</taxon>
        <taxon>Paraneoptera</taxon>
        <taxon>Hemiptera</taxon>
        <taxon>Sternorrhyncha</taxon>
        <taxon>Aphidomorpha</taxon>
        <taxon>Aphidoidea</taxon>
        <taxon>Aphididae</taxon>
        <taxon>Aphidini</taxon>
        <taxon>Aphis</taxon>
        <taxon>Aphis</taxon>
    </lineage>
</organism>
<name>A0A6G0ZMC8_APHCR</name>
<dbReference type="EMBL" id="VUJU01000235">
    <property type="protein sequence ID" value="KAF0771919.1"/>
    <property type="molecule type" value="Genomic_DNA"/>
</dbReference>
<dbReference type="Pfam" id="PF00583">
    <property type="entry name" value="Acetyltransf_1"/>
    <property type="match status" value="1"/>
</dbReference>
<proteinExistence type="predicted"/>
<dbReference type="FunFam" id="3.40.630.30:FF:000013">
    <property type="entry name" value="cysteine-rich protein 2-binding protein-like"/>
    <property type="match status" value="1"/>
</dbReference>
<dbReference type="AlphaFoldDB" id="A0A6G0ZMC8"/>
<dbReference type="PROSITE" id="PS51186">
    <property type="entry name" value="GNAT"/>
    <property type="match status" value="1"/>
</dbReference>
<feature type="domain" description="N-acetyltransferase" evidence="1">
    <location>
        <begin position="415"/>
        <end position="553"/>
    </location>
</feature>
<evidence type="ECO:0000313" key="2">
    <source>
        <dbReference type="EMBL" id="KAF0771919.1"/>
    </source>
</evidence>
<reference evidence="2 3" key="1">
    <citation type="submission" date="2019-08" db="EMBL/GenBank/DDBJ databases">
        <title>Whole genome of Aphis craccivora.</title>
        <authorList>
            <person name="Voronova N.V."/>
            <person name="Shulinski R.S."/>
            <person name="Bandarenka Y.V."/>
            <person name="Zhorov D.G."/>
            <person name="Warner D."/>
        </authorList>
    </citation>
    <scope>NUCLEOTIDE SEQUENCE [LARGE SCALE GENOMIC DNA]</scope>
    <source>
        <strain evidence="2">180601</strain>
        <tissue evidence="2">Whole Body</tissue>
    </source>
</reference>
<evidence type="ECO:0000313" key="3">
    <source>
        <dbReference type="Proteomes" id="UP000478052"/>
    </source>
</evidence>
<comment type="caution">
    <text evidence="2">The sequence shown here is derived from an EMBL/GenBank/DDBJ whole genome shotgun (WGS) entry which is preliminary data.</text>
</comment>
<dbReference type="CDD" id="cd04301">
    <property type="entry name" value="NAT_SF"/>
    <property type="match status" value="1"/>
</dbReference>
<dbReference type="PANTHER" id="PTHR20916">
    <property type="entry name" value="CYSTEINE AND GLYCINE-RICH PROTEIN 2 BINDING PROTEIN"/>
    <property type="match status" value="1"/>
</dbReference>
<dbReference type="Gene3D" id="3.40.630.30">
    <property type="match status" value="1"/>
</dbReference>
<dbReference type="PANTHER" id="PTHR20916:SF26">
    <property type="entry name" value="CYSTEINE-RICH PROTEIN 2-BINDING PROTEIN"/>
    <property type="match status" value="1"/>
</dbReference>
<dbReference type="Proteomes" id="UP000478052">
    <property type="component" value="Unassembled WGS sequence"/>
</dbReference>
<evidence type="ECO:0000259" key="1">
    <source>
        <dbReference type="PROSITE" id="PS51186"/>
    </source>
</evidence>
<gene>
    <name evidence="2" type="ORF">FWK35_00001132</name>
</gene>
<dbReference type="InterPro" id="IPR016181">
    <property type="entry name" value="Acyl_CoA_acyltransferase"/>
</dbReference>
<keyword evidence="3" id="KW-1185">Reference proteome</keyword>
<dbReference type="InterPro" id="IPR000182">
    <property type="entry name" value="GNAT_dom"/>
</dbReference>